<keyword evidence="8" id="KW-0418">Kinase</keyword>
<dbReference type="SUPFAM" id="SSF158472">
    <property type="entry name" value="HAMP domain-like"/>
    <property type="match status" value="1"/>
</dbReference>
<dbReference type="Pfam" id="PF00512">
    <property type="entry name" value="HisKA"/>
    <property type="match status" value="1"/>
</dbReference>
<keyword evidence="12 13" id="KW-0472">Membrane</keyword>
<feature type="domain" description="HAMP" evidence="16">
    <location>
        <begin position="172"/>
        <end position="224"/>
    </location>
</feature>
<dbReference type="InterPro" id="IPR003594">
    <property type="entry name" value="HATPase_dom"/>
</dbReference>
<feature type="domain" description="PAS" evidence="15">
    <location>
        <begin position="229"/>
        <end position="269"/>
    </location>
</feature>
<dbReference type="CDD" id="cd00075">
    <property type="entry name" value="HATPase"/>
    <property type="match status" value="1"/>
</dbReference>
<reference evidence="17 18" key="1">
    <citation type="submission" date="2021-07" db="EMBL/GenBank/DDBJ databases">
        <title>Clostridium weizhouense sp. nov., an anaerobic bacterium isolated from activated sludge of Petroleum wastewater.</title>
        <authorList>
            <person name="Li Q."/>
        </authorList>
    </citation>
    <scope>NUCLEOTIDE SEQUENCE [LARGE SCALE GENOMIC DNA]</scope>
    <source>
        <strain evidence="17 18">YB-6</strain>
    </source>
</reference>
<dbReference type="InterPro" id="IPR003661">
    <property type="entry name" value="HisK_dim/P_dom"/>
</dbReference>
<dbReference type="InterPro" id="IPR036890">
    <property type="entry name" value="HATPase_C_sf"/>
</dbReference>
<evidence type="ECO:0000259" key="14">
    <source>
        <dbReference type="PROSITE" id="PS50109"/>
    </source>
</evidence>
<dbReference type="InterPro" id="IPR005467">
    <property type="entry name" value="His_kinase_dom"/>
</dbReference>
<evidence type="ECO:0000256" key="9">
    <source>
        <dbReference type="ARBA" id="ARBA00022840"/>
    </source>
</evidence>
<dbReference type="InterPro" id="IPR035965">
    <property type="entry name" value="PAS-like_dom_sf"/>
</dbReference>
<feature type="domain" description="Histidine kinase" evidence="14">
    <location>
        <begin position="346"/>
        <end position="557"/>
    </location>
</feature>
<keyword evidence="9" id="KW-0067">ATP-binding</keyword>
<dbReference type="CDD" id="cd06225">
    <property type="entry name" value="HAMP"/>
    <property type="match status" value="1"/>
</dbReference>
<keyword evidence="5" id="KW-0808">Transferase</keyword>
<evidence type="ECO:0000256" key="3">
    <source>
        <dbReference type="ARBA" id="ARBA00012438"/>
    </source>
</evidence>
<dbReference type="Gene3D" id="3.30.450.20">
    <property type="entry name" value="PAS domain"/>
    <property type="match status" value="1"/>
</dbReference>
<dbReference type="Proteomes" id="UP001519921">
    <property type="component" value="Unassembled WGS sequence"/>
</dbReference>
<evidence type="ECO:0000256" key="4">
    <source>
        <dbReference type="ARBA" id="ARBA00022553"/>
    </source>
</evidence>
<dbReference type="EMBL" id="JAHXPT010000004">
    <property type="protein sequence ID" value="MBW6409811.1"/>
    <property type="molecule type" value="Genomic_DNA"/>
</dbReference>
<dbReference type="RefSeq" id="WP_219778870.1">
    <property type="nucleotide sequence ID" value="NZ_JAHXPT010000004.1"/>
</dbReference>
<evidence type="ECO:0000256" key="10">
    <source>
        <dbReference type="ARBA" id="ARBA00022989"/>
    </source>
</evidence>
<protein>
    <recommendedName>
        <fullName evidence="3">histidine kinase</fullName>
        <ecNumber evidence="3">2.7.13.3</ecNumber>
    </recommendedName>
</protein>
<dbReference type="Gene3D" id="1.10.287.130">
    <property type="match status" value="1"/>
</dbReference>
<dbReference type="SMART" id="SM00304">
    <property type="entry name" value="HAMP"/>
    <property type="match status" value="1"/>
</dbReference>
<keyword evidence="6 13" id="KW-0812">Transmembrane</keyword>
<dbReference type="PANTHER" id="PTHR42878:SF7">
    <property type="entry name" value="SENSOR HISTIDINE KINASE GLRK"/>
    <property type="match status" value="1"/>
</dbReference>
<dbReference type="SMART" id="SM00387">
    <property type="entry name" value="HATPase_c"/>
    <property type="match status" value="1"/>
</dbReference>
<dbReference type="InterPro" id="IPR004358">
    <property type="entry name" value="Sig_transdc_His_kin-like_C"/>
</dbReference>
<dbReference type="InterPro" id="IPR050351">
    <property type="entry name" value="BphY/WalK/GraS-like"/>
</dbReference>
<dbReference type="EC" id="2.7.13.3" evidence="3"/>
<sequence>MRRKILISVIVTVLFALIIITASFVLLSNFQNIREAKDELKNINLIISKFDDINKEGLNDIKVKDIPVRFTFIDKNGNVLYDTEVDNLDNHSDRKEIKDVLENEEGSAVRYSQTLNTDLIYSAKKLNDDIIVRSSIPVNMIEVFQKENYKYYLAIIIVVMIITMVLSLNLIKMIIDPVKKLENVTGKMVNGDHRIRVKINSNDELGILGKNFNDIADQLQIKINEVVEKQTRIESILRSMESGVIAVDNNDIVIAINPYSEKVFGIKKNIIGEPLVDYITDYDINKFLTEEEMDKEIKILYPIERNLKIKKANIINGIEKIGKVITIQDITDLKKLELMRTQFVANVSHELKTPLTSIKGFAETLRYVQDEETRGKFLDIIDKESERLSRLINDILVLANIESNVAFQRDEFLPGVVIEDVINMVKKIAYNKGIVLEYNDDNQELIVGDADRFFQLVLNLVENSVKYSEKNSYVKIISYSKNGYYYLEVSDNGIGIPSEDLPRIFERFYRVDKSRKKGGTGLGLAIVKHIVKTFNGDIIVESELGKGTKFIVKIKYI</sequence>
<dbReference type="SUPFAM" id="SSF55785">
    <property type="entry name" value="PYP-like sensor domain (PAS domain)"/>
    <property type="match status" value="1"/>
</dbReference>
<evidence type="ECO:0000259" key="15">
    <source>
        <dbReference type="PROSITE" id="PS50112"/>
    </source>
</evidence>
<evidence type="ECO:0000256" key="5">
    <source>
        <dbReference type="ARBA" id="ARBA00022679"/>
    </source>
</evidence>
<dbReference type="SMART" id="SM00388">
    <property type="entry name" value="HisKA"/>
    <property type="match status" value="1"/>
</dbReference>
<accession>A0ABS7AN34</accession>
<keyword evidence="18" id="KW-1185">Reference proteome</keyword>
<feature type="transmembrane region" description="Helical" evidence="13">
    <location>
        <begin position="151"/>
        <end position="171"/>
    </location>
</feature>
<evidence type="ECO:0000256" key="7">
    <source>
        <dbReference type="ARBA" id="ARBA00022741"/>
    </source>
</evidence>
<dbReference type="Gene3D" id="3.30.565.10">
    <property type="entry name" value="Histidine kinase-like ATPase, C-terminal domain"/>
    <property type="match status" value="1"/>
</dbReference>
<dbReference type="InterPro" id="IPR003660">
    <property type="entry name" value="HAMP_dom"/>
</dbReference>
<gene>
    <name evidence="17" type="ORF">KYD98_06880</name>
</gene>
<keyword evidence="11" id="KW-0902">Two-component regulatory system</keyword>
<evidence type="ECO:0000313" key="17">
    <source>
        <dbReference type="EMBL" id="MBW6409811.1"/>
    </source>
</evidence>
<dbReference type="InterPro" id="IPR000014">
    <property type="entry name" value="PAS"/>
</dbReference>
<evidence type="ECO:0000256" key="2">
    <source>
        <dbReference type="ARBA" id="ARBA00004141"/>
    </source>
</evidence>
<dbReference type="SUPFAM" id="SSF47384">
    <property type="entry name" value="Homodimeric domain of signal transducing histidine kinase"/>
    <property type="match status" value="1"/>
</dbReference>
<evidence type="ECO:0000256" key="8">
    <source>
        <dbReference type="ARBA" id="ARBA00022777"/>
    </source>
</evidence>
<evidence type="ECO:0000256" key="11">
    <source>
        <dbReference type="ARBA" id="ARBA00023012"/>
    </source>
</evidence>
<evidence type="ECO:0000256" key="1">
    <source>
        <dbReference type="ARBA" id="ARBA00000085"/>
    </source>
</evidence>
<comment type="caution">
    <text evidence="17">The sequence shown here is derived from an EMBL/GenBank/DDBJ whole genome shotgun (WGS) entry which is preliminary data.</text>
</comment>
<dbReference type="PRINTS" id="PR00344">
    <property type="entry name" value="BCTRLSENSOR"/>
</dbReference>
<comment type="subcellular location">
    <subcellularLocation>
        <location evidence="2">Membrane</location>
        <topology evidence="2">Multi-pass membrane protein</topology>
    </subcellularLocation>
</comment>
<feature type="transmembrane region" description="Helical" evidence="13">
    <location>
        <begin position="6"/>
        <end position="27"/>
    </location>
</feature>
<keyword evidence="10 13" id="KW-1133">Transmembrane helix</keyword>
<keyword evidence="7" id="KW-0547">Nucleotide-binding</keyword>
<organism evidence="17 18">
    <name type="scientific">Clostridium weizhouense</name>
    <dbReference type="NCBI Taxonomy" id="2859781"/>
    <lineage>
        <taxon>Bacteria</taxon>
        <taxon>Bacillati</taxon>
        <taxon>Bacillota</taxon>
        <taxon>Clostridia</taxon>
        <taxon>Eubacteriales</taxon>
        <taxon>Clostridiaceae</taxon>
        <taxon>Clostridium</taxon>
    </lineage>
</organism>
<evidence type="ECO:0000259" key="16">
    <source>
        <dbReference type="PROSITE" id="PS50885"/>
    </source>
</evidence>
<proteinExistence type="predicted"/>
<evidence type="ECO:0000313" key="18">
    <source>
        <dbReference type="Proteomes" id="UP001519921"/>
    </source>
</evidence>
<dbReference type="PROSITE" id="PS50112">
    <property type="entry name" value="PAS"/>
    <property type="match status" value="1"/>
</dbReference>
<dbReference type="InterPro" id="IPR036097">
    <property type="entry name" value="HisK_dim/P_sf"/>
</dbReference>
<evidence type="ECO:0000256" key="6">
    <source>
        <dbReference type="ARBA" id="ARBA00022692"/>
    </source>
</evidence>
<dbReference type="Pfam" id="PF02518">
    <property type="entry name" value="HATPase_c"/>
    <property type="match status" value="1"/>
</dbReference>
<dbReference type="PROSITE" id="PS50885">
    <property type="entry name" value="HAMP"/>
    <property type="match status" value="1"/>
</dbReference>
<evidence type="ECO:0000256" key="13">
    <source>
        <dbReference type="SAM" id="Phobius"/>
    </source>
</evidence>
<dbReference type="PROSITE" id="PS50109">
    <property type="entry name" value="HIS_KIN"/>
    <property type="match status" value="1"/>
</dbReference>
<dbReference type="CDD" id="cd00082">
    <property type="entry name" value="HisKA"/>
    <property type="match status" value="1"/>
</dbReference>
<comment type="catalytic activity">
    <reaction evidence="1">
        <text>ATP + protein L-histidine = ADP + protein N-phospho-L-histidine.</text>
        <dbReference type="EC" id="2.7.13.3"/>
    </reaction>
</comment>
<dbReference type="PANTHER" id="PTHR42878">
    <property type="entry name" value="TWO-COMPONENT HISTIDINE KINASE"/>
    <property type="match status" value="1"/>
</dbReference>
<dbReference type="SUPFAM" id="SSF55874">
    <property type="entry name" value="ATPase domain of HSP90 chaperone/DNA topoisomerase II/histidine kinase"/>
    <property type="match status" value="1"/>
</dbReference>
<dbReference type="Gene3D" id="6.10.340.10">
    <property type="match status" value="1"/>
</dbReference>
<keyword evidence="4" id="KW-0597">Phosphoprotein</keyword>
<dbReference type="Pfam" id="PF00672">
    <property type="entry name" value="HAMP"/>
    <property type="match status" value="1"/>
</dbReference>
<name>A0ABS7AN34_9CLOT</name>
<evidence type="ECO:0000256" key="12">
    <source>
        <dbReference type="ARBA" id="ARBA00023136"/>
    </source>
</evidence>